<proteinExistence type="inferred from homology"/>
<evidence type="ECO:0000313" key="8">
    <source>
        <dbReference type="Proteomes" id="UP001229355"/>
    </source>
</evidence>
<keyword evidence="4 5" id="KW-0378">Hydrolase</keyword>
<keyword evidence="5" id="KW-0800">Toxin</keyword>
<evidence type="ECO:0000256" key="3">
    <source>
        <dbReference type="ARBA" id="ARBA00022723"/>
    </source>
</evidence>
<comment type="similarity">
    <text evidence="5">Belongs to the PINc/VapC protein family.</text>
</comment>
<dbReference type="Pfam" id="PF01850">
    <property type="entry name" value="PIN"/>
    <property type="match status" value="1"/>
</dbReference>
<evidence type="ECO:0000256" key="4">
    <source>
        <dbReference type="ARBA" id="ARBA00022801"/>
    </source>
</evidence>
<gene>
    <name evidence="5" type="primary">vapC</name>
    <name evidence="7" type="ORF">PZN02_006352</name>
</gene>
<organism evidence="7 8">
    <name type="scientific">Sinorhizobium garamanticum</name>
    <dbReference type="NCBI Taxonomy" id="680247"/>
    <lineage>
        <taxon>Bacteria</taxon>
        <taxon>Pseudomonadati</taxon>
        <taxon>Pseudomonadota</taxon>
        <taxon>Alphaproteobacteria</taxon>
        <taxon>Hyphomicrobiales</taxon>
        <taxon>Rhizobiaceae</taxon>
        <taxon>Sinorhizobium/Ensifer group</taxon>
        <taxon>Sinorhizobium</taxon>
    </lineage>
</organism>
<dbReference type="InterPro" id="IPR029060">
    <property type="entry name" value="PIN-like_dom_sf"/>
</dbReference>
<evidence type="ECO:0000256" key="2">
    <source>
        <dbReference type="ARBA" id="ARBA00022722"/>
    </source>
</evidence>
<keyword evidence="7" id="KW-0614">Plasmid</keyword>
<sequence>MFLDASAIVAIVGNEEDADFLISRIENSKNQIYYSSISIYEAVISLARKKRDAAFGNQVPIPPHLIDLAQKHIDAFLEAIGAKEMAIGSAMHRKAVEACRTYGGVVAHPARLNFGDCFSYACAKAYRIPLLFKGDDFSKTDIEAA</sequence>
<accession>A0ABY8DP97</accession>
<dbReference type="Gene3D" id="3.40.50.1010">
    <property type="entry name" value="5'-nuclease"/>
    <property type="match status" value="1"/>
</dbReference>
<dbReference type="RefSeq" id="WP_280663493.1">
    <property type="nucleotide sequence ID" value="NZ_CP120375.1"/>
</dbReference>
<dbReference type="SUPFAM" id="SSF88723">
    <property type="entry name" value="PIN domain-like"/>
    <property type="match status" value="1"/>
</dbReference>
<reference evidence="7 8" key="1">
    <citation type="submission" date="2023-03" db="EMBL/GenBank/DDBJ databases">
        <authorList>
            <person name="Kaur S."/>
            <person name="Espinosa-Saiz D."/>
            <person name="Velazquez E."/>
            <person name="Menendez E."/>
            <person name="diCenzo G.C."/>
        </authorList>
    </citation>
    <scope>NUCLEOTIDE SEQUENCE [LARGE SCALE GENOMIC DNA]</scope>
    <source>
        <strain evidence="7 8">LMG 24692</strain>
        <plasmid evidence="7 8">unnamed</plasmid>
    </source>
</reference>
<dbReference type="InterPro" id="IPR022907">
    <property type="entry name" value="VapC_family"/>
</dbReference>
<protein>
    <recommendedName>
        <fullName evidence="5">Ribonuclease VapC</fullName>
        <shortName evidence="5">RNase VapC</shortName>
        <ecNumber evidence="5">3.1.-.-</ecNumber>
    </recommendedName>
    <alternativeName>
        <fullName evidence="5">Toxin VapC</fullName>
    </alternativeName>
</protein>
<keyword evidence="3 5" id="KW-0479">Metal-binding</keyword>
<evidence type="ECO:0000259" key="6">
    <source>
        <dbReference type="Pfam" id="PF01850"/>
    </source>
</evidence>
<evidence type="ECO:0000256" key="5">
    <source>
        <dbReference type="HAMAP-Rule" id="MF_00265"/>
    </source>
</evidence>
<geneLocation type="plasmid" evidence="7 8">
    <name>unnamed</name>
</geneLocation>
<feature type="binding site" evidence="5">
    <location>
        <position position="4"/>
    </location>
    <ligand>
        <name>Mg(2+)</name>
        <dbReference type="ChEBI" id="CHEBI:18420"/>
    </ligand>
</feature>
<dbReference type="EC" id="3.1.-.-" evidence="5"/>
<evidence type="ECO:0000313" key="7">
    <source>
        <dbReference type="EMBL" id="WEX91532.1"/>
    </source>
</evidence>
<dbReference type="EMBL" id="CP120375">
    <property type="protein sequence ID" value="WEX91532.1"/>
    <property type="molecule type" value="Genomic_DNA"/>
</dbReference>
<comment type="function">
    <text evidence="5">Toxic component of a toxin-antitoxin (TA) system. An RNase.</text>
</comment>
<dbReference type="CDD" id="cd09871">
    <property type="entry name" value="PIN_MtVapC28-VapC30-like"/>
    <property type="match status" value="1"/>
</dbReference>
<comment type="cofactor">
    <cofactor evidence="5">
        <name>Mg(2+)</name>
        <dbReference type="ChEBI" id="CHEBI:18420"/>
    </cofactor>
</comment>
<feature type="binding site" evidence="5">
    <location>
        <position position="116"/>
    </location>
    <ligand>
        <name>Mg(2+)</name>
        <dbReference type="ChEBI" id="CHEBI:18420"/>
    </ligand>
</feature>
<dbReference type="HAMAP" id="MF_00265">
    <property type="entry name" value="VapC_Nob1"/>
    <property type="match status" value="1"/>
</dbReference>
<keyword evidence="5" id="KW-0460">Magnesium</keyword>
<evidence type="ECO:0000256" key="1">
    <source>
        <dbReference type="ARBA" id="ARBA00022649"/>
    </source>
</evidence>
<feature type="domain" description="PIN" evidence="6">
    <location>
        <begin position="1"/>
        <end position="141"/>
    </location>
</feature>
<name>A0ABY8DP97_9HYPH</name>
<keyword evidence="8" id="KW-1185">Reference proteome</keyword>
<keyword evidence="1 5" id="KW-1277">Toxin-antitoxin system</keyword>
<dbReference type="InterPro" id="IPR002716">
    <property type="entry name" value="PIN_dom"/>
</dbReference>
<dbReference type="Proteomes" id="UP001229355">
    <property type="component" value="Plasmid unnamed"/>
</dbReference>
<keyword evidence="2 5" id="KW-0540">Nuclease</keyword>